<dbReference type="SUPFAM" id="SSF55874">
    <property type="entry name" value="ATPase domain of HSP90 chaperone/DNA topoisomerase II/histidine kinase"/>
    <property type="match status" value="1"/>
</dbReference>
<dbReference type="CDD" id="cd00075">
    <property type="entry name" value="HATPase"/>
    <property type="match status" value="1"/>
</dbReference>
<proteinExistence type="predicted"/>
<accession>A0A7V5RPF8</accession>
<evidence type="ECO:0000313" key="17">
    <source>
        <dbReference type="EMBL" id="HHM02204.1"/>
    </source>
</evidence>
<reference evidence="17" key="1">
    <citation type="journal article" date="2020" name="mSystems">
        <title>Genome- and Community-Level Interaction Insights into Carbon Utilization and Element Cycling Functions of Hydrothermarchaeota in Hydrothermal Sediment.</title>
        <authorList>
            <person name="Zhou Z."/>
            <person name="Liu Y."/>
            <person name="Xu W."/>
            <person name="Pan J."/>
            <person name="Luo Z.H."/>
            <person name="Li M."/>
        </authorList>
    </citation>
    <scope>NUCLEOTIDE SEQUENCE [LARGE SCALE GENOMIC DNA]</scope>
    <source>
        <strain evidence="17">HyVt-460</strain>
    </source>
</reference>
<feature type="domain" description="HAMP" evidence="16">
    <location>
        <begin position="200"/>
        <end position="252"/>
    </location>
</feature>
<dbReference type="CDD" id="cd00082">
    <property type="entry name" value="HisKA"/>
    <property type="match status" value="1"/>
</dbReference>
<comment type="subcellular location">
    <subcellularLocation>
        <location evidence="2">Cell membrane</location>
        <topology evidence="2">Multi-pass membrane protein</topology>
    </subcellularLocation>
</comment>
<sequence length="471" mass="53686">MLFRERKPFSLKSRIITGFSSLTFLVVVVLSFVSYRTARDIYSDQIKEQMRQIAVLMGKGMDGRFLPLLRAGKRDAASEYYESYLKKKALEVGLNSAFLFDNRYRILATSDSSAGRLFLELNRYELQQLEPGHAVTSLLFKGHDQKWYLWSFYRLSANCFLGLGEDAARLSYLDQLLRYFIMIGMGGLLLTVILARWIARQIGAPIQKLVEFSRHLGDGDFSKKAPRDIYGELTVLRDTMEQMRLDLSEQHREREQLLAQIAHEIRNPLGGIELLAGLIQEENTDNTSTRQKAGTILRETSELKKYIASFIELNKPLEPQPEFVDPIVILSEVKNSLREMFTEKNICWQSEIKPVRIFFDRSHLRQILFNLVKNALEAVEQEGRVLVRGNFARGKYVLQVSDSGPGVTGEIRTNLFKPFFTTKVNGSGLGLAFSKKLCTLNGALLYLESTRALTTFSIEIPKNGVQNEPRG</sequence>
<dbReference type="PANTHER" id="PTHR45528">
    <property type="entry name" value="SENSOR HISTIDINE KINASE CPXA"/>
    <property type="match status" value="1"/>
</dbReference>
<dbReference type="Gene3D" id="1.10.287.130">
    <property type="match status" value="1"/>
</dbReference>
<dbReference type="InterPro" id="IPR050398">
    <property type="entry name" value="HssS/ArlS-like"/>
</dbReference>
<keyword evidence="12" id="KW-0902">Two-component regulatory system</keyword>
<evidence type="ECO:0000256" key="14">
    <source>
        <dbReference type="SAM" id="Phobius"/>
    </source>
</evidence>
<name>A0A7V5RPF8_CALAY</name>
<comment type="caution">
    <text evidence="17">The sequence shown here is derived from an EMBL/GenBank/DDBJ whole genome shotgun (WGS) entry which is preliminary data.</text>
</comment>
<feature type="domain" description="Histidine kinase" evidence="15">
    <location>
        <begin position="260"/>
        <end position="464"/>
    </location>
</feature>
<comment type="catalytic activity">
    <reaction evidence="1">
        <text>ATP + protein L-histidine = ADP + protein N-phospho-L-histidine.</text>
        <dbReference type="EC" id="2.7.13.3"/>
    </reaction>
</comment>
<evidence type="ECO:0000256" key="10">
    <source>
        <dbReference type="ARBA" id="ARBA00022840"/>
    </source>
</evidence>
<keyword evidence="9 17" id="KW-0418">Kinase</keyword>
<evidence type="ECO:0000256" key="6">
    <source>
        <dbReference type="ARBA" id="ARBA00022679"/>
    </source>
</evidence>
<evidence type="ECO:0000259" key="15">
    <source>
        <dbReference type="PROSITE" id="PS50109"/>
    </source>
</evidence>
<dbReference type="InterPro" id="IPR003594">
    <property type="entry name" value="HATPase_dom"/>
</dbReference>
<evidence type="ECO:0000256" key="8">
    <source>
        <dbReference type="ARBA" id="ARBA00022741"/>
    </source>
</evidence>
<evidence type="ECO:0000256" key="12">
    <source>
        <dbReference type="ARBA" id="ARBA00023012"/>
    </source>
</evidence>
<gene>
    <name evidence="17" type="ORF">ENJ15_04270</name>
</gene>
<evidence type="ECO:0000256" key="4">
    <source>
        <dbReference type="ARBA" id="ARBA00022475"/>
    </source>
</evidence>
<evidence type="ECO:0000259" key="16">
    <source>
        <dbReference type="PROSITE" id="PS50885"/>
    </source>
</evidence>
<protein>
    <recommendedName>
        <fullName evidence="3">histidine kinase</fullName>
        <ecNumber evidence="3">2.7.13.3</ecNumber>
    </recommendedName>
</protein>
<keyword evidence="6" id="KW-0808">Transferase</keyword>
<dbReference type="AlphaFoldDB" id="A0A7V5RPF8"/>
<dbReference type="Pfam" id="PF02518">
    <property type="entry name" value="HATPase_c"/>
    <property type="match status" value="1"/>
</dbReference>
<dbReference type="SMART" id="SM00388">
    <property type="entry name" value="HisKA"/>
    <property type="match status" value="1"/>
</dbReference>
<dbReference type="EMBL" id="DRLI01000162">
    <property type="protein sequence ID" value="HHM02204.1"/>
    <property type="molecule type" value="Genomic_DNA"/>
</dbReference>
<dbReference type="InterPro" id="IPR005467">
    <property type="entry name" value="His_kinase_dom"/>
</dbReference>
<evidence type="ECO:0000256" key="5">
    <source>
        <dbReference type="ARBA" id="ARBA00022553"/>
    </source>
</evidence>
<keyword evidence="7 14" id="KW-0812">Transmembrane</keyword>
<evidence type="ECO:0000256" key="3">
    <source>
        <dbReference type="ARBA" id="ARBA00012438"/>
    </source>
</evidence>
<dbReference type="InterPro" id="IPR036890">
    <property type="entry name" value="HATPase_C_sf"/>
</dbReference>
<dbReference type="InterPro" id="IPR004358">
    <property type="entry name" value="Sig_transdc_His_kin-like_C"/>
</dbReference>
<evidence type="ECO:0000256" key="1">
    <source>
        <dbReference type="ARBA" id="ARBA00000085"/>
    </source>
</evidence>
<dbReference type="Pfam" id="PF00512">
    <property type="entry name" value="HisKA"/>
    <property type="match status" value="1"/>
</dbReference>
<dbReference type="Proteomes" id="UP000885771">
    <property type="component" value="Unassembled WGS sequence"/>
</dbReference>
<evidence type="ECO:0000256" key="11">
    <source>
        <dbReference type="ARBA" id="ARBA00022989"/>
    </source>
</evidence>
<dbReference type="SUPFAM" id="SSF47384">
    <property type="entry name" value="Homodimeric domain of signal transducing histidine kinase"/>
    <property type="match status" value="1"/>
</dbReference>
<keyword evidence="5" id="KW-0597">Phosphoprotein</keyword>
<feature type="transmembrane region" description="Helical" evidence="14">
    <location>
        <begin position="15"/>
        <end position="35"/>
    </location>
</feature>
<evidence type="ECO:0000256" key="9">
    <source>
        <dbReference type="ARBA" id="ARBA00022777"/>
    </source>
</evidence>
<feature type="transmembrane region" description="Helical" evidence="14">
    <location>
        <begin position="176"/>
        <end position="199"/>
    </location>
</feature>
<organism evidence="17">
    <name type="scientific">Caldithrix abyssi</name>
    <dbReference type="NCBI Taxonomy" id="187145"/>
    <lineage>
        <taxon>Bacteria</taxon>
        <taxon>Pseudomonadati</taxon>
        <taxon>Calditrichota</taxon>
        <taxon>Calditrichia</taxon>
        <taxon>Calditrichales</taxon>
        <taxon>Calditrichaceae</taxon>
        <taxon>Caldithrix</taxon>
    </lineage>
</organism>
<evidence type="ECO:0000256" key="7">
    <source>
        <dbReference type="ARBA" id="ARBA00022692"/>
    </source>
</evidence>
<dbReference type="GO" id="GO:0005886">
    <property type="term" value="C:plasma membrane"/>
    <property type="evidence" value="ECO:0007669"/>
    <property type="project" value="UniProtKB-SubCell"/>
</dbReference>
<keyword evidence="10" id="KW-0067">ATP-binding</keyword>
<dbReference type="Gene3D" id="3.30.565.10">
    <property type="entry name" value="Histidine kinase-like ATPase, C-terminal domain"/>
    <property type="match status" value="1"/>
</dbReference>
<dbReference type="PROSITE" id="PS50109">
    <property type="entry name" value="HIS_KIN"/>
    <property type="match status" value="1"/>
</dbReference>
<keyword evidence="4" id="KW-1003">Cell membrane</keyword>
<dbReference type="PRINTS" id="PR00344">
    <property type="entry name" value="BCTRLSENSOR"/>
</dbReference>
<dbReference type="GO" id="GO:0005524">
    <property type="term" value="F:ATP binding"/>
    <property type="evidence" value="ECO:0007669"/>
    <property type="project" value="UniProtKB-KW"/>
</dbReference>
<dbReference type="Gene3D" id="6.10.340.10">
    <property type="match status" value="1"/>
</dbReference>
<dbReference type="InterPro" id="IPR003661">
    <property type="entry name" value="HisK_dim/P_dom"/>
</dbReference>
<keyword evidence="11 14" id="KW-1133">Transmembrane helix</keyword>
<keyword evidence="8" id="KW-0547">Nucleotide-binding</keyword>
<dbReference type="EC" id="2.7.13.3" evidence="3"/>
<dbReference type="InterPro" id="IPR003660">
    <property type="entry name" value="HAMP_dom"/>
</dbReference>
<evidence type="ECO:0000256" key="13">
    <source>
        <dbReference type="ARBA" id="ARBA00023136"/>
    </source>
</evidence>
<dbReference type="PROSITE" id="PS50885">
    <property type="entry name" value="HAMP"/>
    <property type="match status" value="1"/>
</dbReference>
<dbReference type="SMART" id="SM00387">
    <property type="entry name" value="HATPase_c"/>
    <property type="match status" value="1"/>
</dbReference>
<dbReference type="GO" id="GO:0000155">
    <property type="term" value="F:phosphorelay sensor kinase activity"/>
    <property type="evidence" value="ECO:0007669"/>
    <property type="project" value="InterPro"/>
</dbReference>
<dbReference type="PANTHER" id="PTHR45528:SF1">
    <property type="entry name" value="SENSOR HISTIDINE KINASE CPXA"/>
    <property type="match status" value="1"/>
</dbReference>
<keyword evidence="13 14" id="KW-0472">Membrane</keyword>
<dbReference type="InterPro" id="IPR036097">
    <property type="entry name" value="HisK_dim/P_sf"/>
</dbReference>
<evidence type="ECO:0000256" key="2">
    <source>
        <dbReference type="ARBA" id="ARBA00004651"/>
    </source>
</evidence>